<sequence>MAADFDARTRYRLNDEVRFWWGSPGQERVLVGRVYAIQMTQDLRVAYAIEVVDDNADQRRTRHLRVPERAIRGLTRNNPLLRRLRHRLHLR</sequence>
<reference evidence="1 2" key="1">
    <citation type="journal article" date="2016" name="Mol. Biol. Evol.">
        <title>Comparative Genomics of Early-Diverging Mushroom-Forming Fungi Provides Insights into the Origins of Lignocellulose Decay Capabilities.</title>
        <authorList>
            <person name="Nagy L.G."/>
            <person name="Riley R."/>
            <person name="Tritt A."/>
            <person name="Adam C."/>
            <person name="Daum C."/>
            <person name="Floudas D."/>
            <person name="Sun H."/>
            <person name="Yadav J.S."/>
            <person name="Pangilinan J."/>
            <person name="Larsson K.H."/>
            <person name="Matsuura K."/>
            <person name="Barry K."/>
            <person name="Labutti K."/>
            <person name="Kuo R."/>
            <person name="Ohm R.A."/>
            <person name="Bhattacharya S.S."/>
            <person name="Shirouzu T."/>
            <person name="Yoshinaga Y."/>
            <person name="Martin F.M."/>
            <person name="Grigoriev I.V."/>
            <person name="Hibbett D.S."/>
        </authorList>
    </citation>
    <scope>NUCLEOTIDE SEQUENCE [LARGE SCALE GENOMIC DNA]</scope>
    <source>
        <strain evidence="1 2">93-53</strain>
    </source>
</reference>
<protein>
    <recommendedName>
        <fullName evidence="3">Hypervirulence associated protein TUDOR domain-containing protein</fullName>
    </recommendedName>
</protein>
<dbReference type="AlphaFoldDB" id="A0A165D4D6"/>
<evidence type="ECO:0008006" key="3">
    <source>
        <dbReference type="Google" id="ProtNLM"/>
    </source>
</evidence>
<dbReference type="InParanoid" id="A0A165D4D6"/>
<name>A0A165D4D6_9APHY</name>
<dbReference type="EMBL" id="KV427638">
    <property type="protein sequence ID" value="KZT04136.1"/>
    <property type="molecule type" value="Genomic_DNA"/>
</dbReference>
<accession>A0A165D4D6</accession>
<organism evidence="1 2">
    <name type="scientific">Laetiporus sulphureus 93-53</name>
    <dbReference type="NCBI Taxonomy" id="1314785"/>
    <lineage>
        <taxon>Eukaryota</taxon>
        <taxon>Fungi</taxon>
        <taxon>Dikarya</taxon>
        <taxon>Basidiomycota</taxon>
        <taxon>Agaricomycotina</taxon>
        <taxon>Agaricomycetes</taxon>
        <taxon>Polyporales</taxon>
        <taxon>Laetiporus</taxon>
    </lineage>
</organism>
<gene>
    <name evidence="1" type="ORF">LAESUDRAFT_728336</name>
</gene>
<keyword evidence="2" id="KW-1185">Reference proteome</keyword>
<evidence type="ECO:0000313" key="1">
    <source>
        <dbReference type="EMBL" id="KZT04136.1"/>
    </source>
</evidence>
<dbReference type="Proteomes" id="UP000076871">
    <property type="component" value="Unassembled WGS sequence"/>
</dbReference>
<proteinExistence type="predicted"/>
<dbReference type="RefSeq" id="XP_040761876.1">
    <property type="nucleotide sequence ID" value="XM_040909420.1"/>
</dbReference>
<evidence type="ECO:0000313" key="2">
    <source>
        <dbReference type="Proteomes" id="UP000076871"/>
    </source>
</evidence>
<dbReference type="GeneID" id="63826449"/>